<name>A0AAD4STA7_9MAGN</name>
<evidence type="ECO:0000313" key="2">
    <source>
        <dbReference type="EMBL" id="KAI3920719.1"/>
    </source>
</evidence>
<proteinExistence type="predicted"/>
<dbReference type="InterPro" id="IPR044824">
    <property type="entry name" value="MAIN-like"/>
</dbReference>
<dbReference type="Pfam" id="PF10536">
    <property type="entry name" value="PMD"/>
    <property type="match status" value="1"/>
</dbReference>
<dbReference type="InterPro" id="IPR019557">
    <property type="entry name" value="AminoTfrase-like_pln_mobile"/>
</dbReference>
<dbReference type="EMBL" id="JAJJMB010008785">
    <property type="protein sequence ID" value="KAI3920719.1"/>
    <property type="molecule type" value="Genomic_DNA"/>
</dbReference>
<feature type="domain" description="Aminotransferase-like plant mobile" evidence="1">
    <location>
        <begin position="23"/>
        <end position="387"/>
    </location>
</feature>
<protein>
    <recommendedName>
        <fullName evidence="1">Aminotransferase-like plant mobile domain-containing protein</fullName>
    </recommendedName>
</protein>
<dbReference type="PANTHER" id="PTHR46033:SF8">
    <property type="entry name" value="PROTEIN MAINTENANCE OF MERISTEMS-LIKE"/>
    <property type="match status" value="1"/>
</dbReference>
<dbReference type="AlphaFoldDB" id="A0AAD4STA7"/>
<keyword evidence="3" id="KW-1185">Reference proteome</keyword>
<organism evidence="2 3">
    <name type="scientific">Papaver atlanticum</name>
    <dbReference type="NCBI Taxonomy" id="357466"/>
    <lineage>
        <taxon>Eukaryota</taxon>
        <taxon>Viridiplantae</taxon>
        <taxon>Streptophyta</taxon>
        <taxon>Embryophyta</taxon>
        <taxon>Tracheophyta</taxon>
        <taxon>Spermatophyta</taxon>
        <taxon>Magnoliopsida</taxon>
        <taxon>Ranunculales</taxon>
        <taxon>Papaveraceae</taxon>
        <taxon>Papaveroideae</taxon>
        <taxon>Papaver</taxon>
    </lineage>
</organism>
<comment type="caution">
    <text evidence="2">The sequence shown here is derived from an EMBL/GenBank/DDBJ whole genome shotgun (WGS) entry which is preliminary data.</text>
</comment>
<dbReference type="Proteomes" id="UP001202328">
    <property type="component" value="Unassembled WGS sequence"/>
</dbReference>
<sequence>MVKTKWPIDKDCVEVQEYVKKSGLYSLIKYGHDKIDRALINAFRERWYPETNTYHLPFGEMTITTEDVERITRLNAKGKVVEGVFGAKTMTWDYTYDLIKRTLGKTKKELEIEKAFGGTAKKLERKLKLNWLRKKFTSKKNDSKKRKEQCARAYLLYVIGSIVCGDKSGSRVNAYFLQCLENLEEVNSYSWATACLAWIYHHLGQGSRTEVYSMAGCMTILQVWIYDHFPVLERHNFVGGYEECNPRASLYVPIQPERTLELDLVDLHEKLDDLTEEKVTWDPYKSIRDGSIHQVAHYIVPLKCFDVVEWHNPNRVLRQFGVIQDKPKGVFLDKEKTVSKPSSFKSYYHNLDGYSWSAWDTCLIPKGSLRCKVLNPWDCEDGYKKWFSEVSHTG</sequence>
<gene>
    <name evidence="2" type="ORF">MKW98_005545</name>
</gene>
<dbReference type="PANTHER" id="PTHR46033">
    <property type="entry name" value="PROTEIN MAIN-LIKE 2"/>
    <property type="match status" value="1"/>
</dbReference>
<reference evidence="2" key="1">
    <citation type="submission" date="2022-04" db="EMBL/GenBank/DDBJ databases">
        <title>A functionally conserved STORR gene fusion in Papaver species that diverged 16.8 million years ago.</title>
        <authorList>
            <person name="Catania T."/>
        </authorList>
    </citation>
    <scope>NUCLEOTIDE SEQUENCE</scope>
    <source>
        <strain evidence="2">S-188037</strain>
    </source>
</reference>
<evidence type="ECO:0000259" key="1">
    <source>
        <dbReference type="Pfam" id="PF10536"/>
    </source>
</evidence>
<evidence type="ECO:0000313" key="3">
    <source>
        <dbReference type="Proteomes" id="UP001202328"/>
    </source>
</evidence>
<accession>A0AAD4STA7</accession>
<dbReference type="GO" id="GO:0010073">
    <property type="term" value="P:meristem maintenance"/>
    <property type="evidence" value="ECO:0007669"/>
    <property type="project" value="InterPro"/>
</dbReference>